<dbReference type="PANTHER" id="PTHR37477:SF1">
    <property type="entry name" value="COBALT-PRECORRIN-5A HYDROLASE"/>
    <property type="match status" value="1"/>
</dbReference>
<reference evidence="3" key="1">
    <citation type="journal article" date="2019" name="Int. J. Syst. Evol. Microbiol.">
        <title>The Global Catalogue of Microorganisms (GCM) 10K type strain sequencing project: providing services to taxonomists for standard genome sequencing and annotation.</title>
        <authorList>
            <consortium name="The Broad Institute Genomics Platform"/>
            <consortium name="The Broad Institute Genome Sequencing Center for Infectious Disease"/>
            <person name="Wu L."/>
            <person name="Ma J."/>
        </authorList>
    </citation>
    <scope>NUCLEOTIDE SEQUENCE [LARGE SCALE GENOMIC DNA]</scope>
    <source>
        <strain evidence="3">KCTC 62195</strain>
    </source>
</reference>
<proteinExistence type="predicted"/>
<keyword evidence="3" id="KW-1185">Reference proteome</keyword>
<protein>
    <submittedName>
        <fullName evidence="2">Cobalamin biosynthesis protein</fullName>
    </submittedName>
</protein>
<dbReference type="Proteomes" id="UP001595457">
    <property type="component" value="Unassembled WGS sequence"/>
</dbReference>
<gene>
    <name evidence="2" type="ORF">ACFOJE_02800</name>
</gene>
<feature type="domain" description="CobE/GbiG C-terminal" evidence="1">
    <location>
        <begin position="16"/>
        <end position="139"/>
    </location>
</feature>
<dbReference type="RefSeq" id="WP_377812797.1">
    <property type="nucleotide sequence ID" value="NZ_JBHRSJ010000004.1"/>
</dbReference>
<sequence>MSAAQPRPPRPSRLHVAGLGCRRGCAADELQRLLTDSLGELGLTPADLHALATLDGKLAEPGLGELAARLGLPLHGLTAEELRCFEARLSAPSEAARRATGSAGVAEAAALALAERLAGRPAELVLTKRRSAAATFALARAGHAPESEHP</sequence>
<dbReference type="Gene3D" id="3.30.420.180">
    <property type="entry name" value="CobE/GbiG C-terminal domain"/>
    <property type="match status" value="1"/>
</dbReference>
<organism evidence="2 3">
    <name type="scientific">Azotobacter bryophylli</name>
    <dbReference type="NCBI Taxonomy" id="1986537"/>
    <lineage>
        <taxon>Bacteria</taxon>
        <taxon>Pseudomonadati</taxon>
        <taxon>Pseudomonadota</taxon>
        <taxon>Gammaproteobacteria</taxon>
        <taxon>Pseudomonadales</taxon>
        <taxon>Pseudomonadaceae</taxon>
        <taxon>Azotobacter</taxon>
    </lineage>
</organism>
<dbReference type="InterPro" id="IPR036518">
    <property type="entry name" value="CobE/GbiG_C_sf"/>
</dbReference>
<dbReference type="Pfam" id="PF01890">
    <property type="entry name" value="CbiG_C"/>
    <property type="match status" value="1"/>
</dbReference>
<dbReference type="PANTHER" id="PTHR37477">
    <property type="entry name" value="COBALT-PRECORRIN-5A HYDROLASE"/>
    <property type="match status" value="1"/>
</dbReference>
<evidence type="ECO:0000259" key="1">
    <source>
        <dbReference type="Pfam" id="PF01890"/>
    </source>
</evidence>
<dbReference type="EMBL" id="JBHRSJ010000004">
    <property type="protein sequence ID" value="MFC2971145.1"/>
    <property type="molecule type" value="Genomic_DNA"/>
</dbReference>
<dbReference type="InterPro" id="IPR002750">
    <property type="entry name" value="CobE/GbiG_C"/>
</dbReference>
<dbReference type="SUPFAM" id="SSF159664">
    <property type="entry name" value="CobE/GbiG C-terminal domain-like"/>
    <property type="match status" value="1"/>
</dbReference>
<comment type="caution">
    <text evidence="2">The sequence shown here is derived from an EMBL/GenBank/DDBJ whole genome shotgun (WGS) entry which is preliminary data.</text>
</comment>
<name>A0ABV7APZ8_9GAMM</name>
<evidence type="ECO:0000313" key="2">
    <source>
        <dbReference type="EMBL" id="MFC2971145.1"/>
    </source>
</evidence>
<accession>A0ABV7APZ8</accession>
<evidence type="ECO:0000313" key="3">
    <source>
        <dbReference type="Proteomes" id="UP001595457"/>
    </source>
</evidence>
<dbReference type="InterPro" id="IPR052553">
    <property type="entry name" value="CbiG_hydrolase"/>
</dbReference>